<comment type="subcellular location">
    <subcellularLocation>
        <location evidence="1">Membrane</location>
    </subcellularLocation>
</comment>
<gene>
    <name evidence="7" type="ORF">A3F02_03910</name>
</gene>
<comment type="caution">
    <text evidence="7">The sequence shown here is derived from an EMBL/GenBank/DDBJ whole genome shotgun (WGS) entry which is preliminary data.</text>
</comment>
<dbReference type="GO" id="GO:0016020">
    <property type="term" value="C:membrane"/>
    <property type="evidence" value="ECO:0007669"/>
    <property type="project" value="UniProtKB-SubCell"/>
</dbReference>
<dbReference type="Pfam" id="PF00213">
    <property type="entry name" value="OSCP"/>
    <property type="match status" value="1"/>
</dbReference>
<evidence type="ECO:0000256" key="6">
    <source>
        <dbReference type="ARBA" id="ARBA00023310"/>
    </source>
</evidence>
<dbReference type="EMBL" id="MFBJ01000068">
    <property type="protein sequence ID" value="OGD94979.1"/>
    <property type="molecule type" value="Genomic_DNA"/>
</dbReference>
<dbReference type="AlphaFoldDB" id="A0A1F5GT18"/>
<keyword evidence="3" id="KW-0375">Hydrogen ion transport</keyword>
<reference evidence="7 8" key="1">
    <citation type="journal article" date="2016" name="Nat. Commun.">
        <title>Thousands of microbial genomes shed light on interconnected biogeochemical processes in an aquifer system.</title>
        <authorList>
            <person name="Anantharaman K."/>
            <person name="Brown C.T."/>
            <person name="Hug L.A."/>
            <person name="Sharon I."/>
            <person name="Castelle C.J."/>
            <person name="Probst A.J."/>
            <person name="Thomas B.C."/>
            <person name="Singh A."/>
            <person name="Wilkins M.J."/>
            <person name="Karaoz U."/>
            <person name="Brodie E.L."/>
            <person name="Williams K.H."/>
            <person name="Hubbard S.S."/>
            <person name="Banfield J.F."/>
        </authorList>
    </citation>
    <scope>NUCLEOTIDE SEQUENCE [LARGE SCALE GENOMIC DNA]</scope>
</reference>
<evidence type="ECO:0000256" key="4">
    <source>
        <dbReference type="ARBA" id="ARBA00023065"/>
    </source>
</evidence>
<keyword evidence="6" id="KW-0066">ATP synthesis</keyword>
<dbReference type="InterPro" id="IPR000711">
    <property type="entry name" value="ATPase_OSCP/dsu"/>
</dbReference>
<accession>A0A1F5GT18</accession>
<organism evidence="7 8">
    <name type="scientific">Candidatus Curtissbacteria bacterium RIFCSPHIGHO2_12_FULL_38_9b</name>
    <dbReference type="NCBI Taxonomy" id="1797720"/>
    <lineage>
        <taxon>Bacteria</taxon>
        <taxon>Candidatus Curtissiibacteriota</taxon>
    </lineage>
</organism>
<proteinExistence type="predicted"/>
<keyword evidence="4" id="KW-0406">Ion transport</keyword>
<keyword evidence="5" id="KW-0472">Membrane</keyword>
<keyword evidence="2" id="KW-0813">Transport</keyword>
<evidence type="ECO:0000256" key="3">
    <source>
        <dbReference type="ARBA" id="ARBA00022781"/>
    </source>
</evidence>
<evidence type="ECO:0000256" key="1">
    <source>
        <dbReference type="ARBA" id="ARBA00004370"/>
    </source>
</evidence>
<evidence type="ECO:0000313" key="7">
    <source>
        <dbReference type="EMBL" id="OGD94979.1"/>
    </source>
</evidence>
<dbReference type="Proteomes" id="UP000176666">
    <property type="component" value="Unassembled WGS sequence"/>
</dbReference>
<sequence length="126" mass="14565">MKGQKKIISFTKNIFRQSLTDDLVDPKKTSRILQLIISQKPAQLVKILKMYKRLIEQKLAKEEIIVESAIKTPNQKKLETYLIKKTGAGRIRYKINPNIVFGAKIIHSDWVYEATLESKLAKLLNK</sequence>
<evidence type="ECO:0000256" key="2">
    <source>
        <dbReference type="ARBA" id="ARBA00022448"/>
    </source>
</evidence>
<name>A0A1F5GT18_9BACT</name>
<evidence type="ECO:0000313" key="8">
    <source>
        <dbReference type="Proteomes" id="UP000176666"/>
    </source>
</evidence>
<protein>
    <submittedName>
        <fullName evidence="7">Uncharacterized protein</fullName>
    </submittedName>
</protein>
<evidence type="ECO:0000256" key="5">
    <source>
        <dbReference type="ARBA" id="ARBA00023136"/>
    </source>
</evidence>
<dbReference type="GO" id="GO:0046933">
    <property type="term" value="F:proton-transporting ATP synthase activity, rotational mechanism"/>
    <property type="evidence" value="ECO:0007669"/>
    <property type="project" value="InterPro"/>
</dbReference>